<dbReference type="GO" id="GO:0003735">
    <property type="term" value="F:structural constituent of ribosome"/>
    <property type="evidence" value="ECO:0007669"/>
    <property type="project" value="InterPro"/>
</dbReference>
<evidence type="ECO:0000256" key="4">
    <source>
        <dbReference type="ARBA" id="ARBA00035259"/>
    </source>
</evidence>
<comment type="caution">
    <text evidence="9">The sequence shown here is derived from an EMBL/GenBank/DDBJ whole genome shotgun (WGS) entry which is preliminary data.</text>
</comment>
<proteinExistence type="inferred from homology"/>
<evidence type="ECO:0000256" key="5">
    <source>
        <dbReference type="HAMAP-Rule" id="MF_00532"/>
    </source>
</evidence>
<evidence type="ECO:0000256" key="8">
    <source>
        <dbReference type="SAM" id="MobiDB-lite"/>
    </source>
</evidence>
<dbReference type="GO" id="GO:0022627">
    <property type="term" value="C:cytosolic small ribosomal subunit"/>
    <property type="evidence" value="ECO:0007669"/>
    <property type="project" value="TreeGrafter"/>
</dbReference>
<evidence type="ECO:0000256" key="1">
    <source>
        <dbReference type="ARBA" id="ARBA00005251"/>
    </source>
</evidence>
<reference evidence="10" key="1">
    <citation type="submission" date="2017-09" db="EMBL/GenBank/DDBJ databases">
        <title>Depth-based differentiation of microbial function through sediment-hosted aquifers and enrichment of novel symbionts in the deep terrestrial subsurface.</title>
        <authorList>
            <person name="Probst A.J."/>
            <person name="Ladd B."/>
            <person name="Jarett J.K."/>
            <person name="Geller-Mcgrath D.E."/>
            <person name="Sieber C.M.K."/>
            <person name="Emerson J.B."/>
            <person name="Anantharaman K."/>
            <person name="Thomas B.C."/>
            <person name="Malmstrom R."/>
            <person name="Stieglmeier M."/>
            <person name="Klingl A."/>
            <person name="Woyke T."/>
            <person name="Ryan C.M."/>
            <person name="Banfield J.F."/>
        </authorList>
    </citation>
    <scope>NUCLEOTIDE SEQUENCE [LARGE SCALE GENOMIC DNA]</scope>
</reference>
<keyword evidence="2 5" id="KW-0689">Ribosomal protein</keyword>
<dbReference type="NCBIfam" id="NF001099">
    <property type="entry name" value="PRK00132.1"/>
    <property type="match status" value="1"/>
</dbReference>
<comment type="similarity">
    <text evidence="1 5 6">Belongs to the universal ribosomal protein uS9 family.</text>
</comment>
<dbReference type="EMBL" id="PFEN01000015">
    <property type="protein sequence ID" value="PJE69644.1"/>
    <property type="molecule type" value="Genomic_DNA"/>
</dbReference>
<dbReference type="AlphaFoldDB" id="A0A2H9T1N8"/>
<feature type="coiled-coil region" evidence="7">
    <location>
        <begin position="14"/>
        <end position="41"/>
    </location>
</feature>
<dbReference type="PANTHER" id="PTHR21569">
    <property type="entry name" value="RIBOSOMAL PROTEIN S9"/>
    <property type="match status" value="1"/>
</dbReference>
<dbReference type="Pfam" id="PF00380">
    <property type="entry name" value="Ribosomal_S9"/>
    <property type="match status" value="1"/>
</dbReference>
<evidence type="ECO:0000256" key="2">
    <source>
        <dbReference type="ARBA" id="ARBA00022980"/>
    </source>
</evidence>
<dbReference type="HAMAP" id="MF_00532_B">
    <property type="entry name" value="Ribosomal_uS9_B"/>
    <property type="match status" value="1"/>
</dbReference>
<name>A0A2H9T1N8_9BACT</name>
<dbReference type="PROSITE" id="PS00360">
    <property type="entry name" value="RIBOSOMAL_S9"/>
    <property type="match status" value="1"/>
</dbReference>
<feature type="compositionally biased region" description="Basic residues" evidence="8">
    <location>
        <begin position="164"/>
        <end position="183"/>
    </location>
</feature>
<dbReference type="InterPro" id="IPR023035">
    <property type="entry name" value="Ribosomal_uS9_bac/plastid"/>
</dbReference>
<dbReference type="GO" id="GO:0003723">
    <property type="term" value="F:RNA binding"/>
    <property type="evidence" value="ECO:0007669"/>
    <property type="project" value="TreeGrafter"/>
</dbReference>
<dbReference type="PANTHER" id="PTHR21569:SF1">
    <property type="entry name" value="SMALL RIBOSOMAL SUBUNIT PROTEIN US9M"/>
    <property type="match status" value="1"/>
</dbReference>
<keyword evidence="7" id="KW-0175">Coiled coil</keyword>
<dbReference type="InterPro" id="IPR020568">
    <property type="entry name" value="Ribosomal_Su5_D2-typ_SF"/>
</dbReference>
<feature type="region of interest" description="Disordered" evidence="8">
    <location>
        <begin position="158"/>
        <end position="183"/>
    </location>
</feature>
<evidence type="ECO:0000256" key="3">
    <source>
        <dbReference type="ARBA" id="ARBA00023274"/>
    </source>
</evidence>
<dbReference type="InterPro" id="IPR000754">
    <property type="entry name" value="Ribosomal_uS9"/>
</dbReference>
<dbReference type="SUPFAM" id="SSF54211">
    <property type="entry name" value="Ribosomal protein S5 domain 2-like"/>
    <property type="match status" value="1"/>
</dbReference>
<accession>A0A2H9T1N8</accession>
<gene>
    <name evidence="5" type="primary">rpsI</name>
    <name evidence="9" type="ORF">COU98_00930</name>
</gene>
<dbReference type="Proteomes" id="UP000236946">
    <property type="component" value="Unassembled WGS sequence"/>
</dbReference>
<dbReference type="GO" id="GO:0006412">
    <property type="term" value="P:translation"/>
    <property type="evidence" value="ECO:0007669"/>
    <property type="project" value="UniProtKB-UniRule"/>
</dbReference>
<sequence length="183" mass="21026">MVKDKKTKTKKSEKAEKKIKIISKEKKIKKAKEEKVAVKETIKQGSVVESEVKPEKYYEGIGRRKTAIARVRIYSQGGKGMLINDKPYEVYFPVPEAQQTATSTLRKLKYWDVFRAVIKVKGGGYNAQAEAIRLGTARALVKFDSGLRKKLSKAGLLTRDPRMRERKKFGLKRARRAPQWQKR</sequence>
<keyword evidence="3 5" id="KW-0687">Ribonucleoprotein</keyword>
<evidence type="ECO:0000256" key="7">
    <source>
        <dbReference type="SAM" id="Coils"/>
    </source>
</evidence>
<protein>
    <recommendedName>
        <fullName evidence="4 5">Small ribosomal subunit protein uS9</fullName>
    </recommendedName>
</protein>
<dbReference type="InterPro" id="IPR020574">
    <property type="entry name" value="Ribosomal_uS9_CS"/>
</dbReference>
<dbReference type="Gene3D" id="3.30.230.10">
    <property type="match status" value="1"/>
</dbReference>
<evidence type="ECO:0000313" key="9">
    <source>
        <dbReference type="EMBL" id="PJE69644.1"/>
    </source>
</evidence>
<dbReference type="InterPro" id="IPR014721">
    <property type="entry name" value="Ribsml_uS5_D2-typ_fold_subgr"/>
</dbReference>
<evidence type="ECO:0000256" key="6">
    <source>
        <dbReference type="RuleBase" id="RU003815"/>
    </source>
</evidence>
<evidence type="ECO:0000313" key="10">
    <source>
        <dbReference type="Proteomes" id="UP000236946"/>
    </source>
</evidence>
<organism evidence="9 10">
    <name type="scientific">Candidatus Staskawiczbacteria bacterium CG10_big_fil_rev_8_21_14_0_10_38_10</name>
    <dbReference type="NCBI Taxonomy" id="1974891"/>
    <lineage>
        <taxon>Bacteria</taxon>
        <taxon>Candidatus Staskawicziibacteriota</taxon>
    </lineage>
</organism>